<dbReference type="AlphaFoldDB" id="A8PFI6"/>
<feature type="transmembrane region" description="Helical" evidence="1">
    <location>
        <begin position="81"/>
        <end position="100"/>
    </location>
</feature>
<dbReference type="VEuPathDB" id="FungiDB:CC1G_04915"/>
<feature type="transmembrane region" description="Helical" evidence="1">
    <location>
        <begin position="150"/>
        <end position="168"/>
    </location>
</feature>
<feature type="transmembrane region" description="Helical" evidence="1">
    <location>
        <begin position="120"/>
        <end position="138"/>
    </location>
</feature>
<reference evidence="2 3" key="1">
    <citation type="journal article" date="2010" name="Proc. Natl. Acad. Sci. U.S.A.">
        <title>Insights into evolution of multicellular fungi from the assembled chromosomes of the mushroom Coprinopsis cinerea (Coprinus cinereus).</title>
        <authorList>
            <person name="Stajich J.E."/>
            <person name="Wilke S.K."/>
            <person name="Ahren D."/>
            <person name="Au C.H."/>
            <person name="Birren B.W."/>
            <person name="Borodovsky M."/>
            <person name="Burns C."/>
            <person name="Canback B."/>
            <person name="Casselton L.A."/>
            <person name="Cheng C.K."/>
            <person name="Deng J."/>
            <person name="Dietrich F.S."/>
            <person name="Fargo D.C."/>
            <person name="Farman M.L."/>
            <person name="Gathman A.C."/>
            <person name="Goldberg J."/>
            <person name="Guigo R."/>
            <person name="Hoegger P.J."/>
            <person name="Hooker J.B."/>
            <person name="Huggins A."/>
            <person name="James T.Y."/>
            <person name="Kamada T."/>
            <person name="Kilaru S."/>
            <person name="Kodira C."/>
            <person name="Kues U."/>
            <person name="Kupfer D."/>
            <person name="Kwan H.S."/>
            <person name="Lomsadze A."/>
            <person name="Li W."/>
            <person name="Lilly W.W."/>
            <person name="Ma L.J."/>
            <person name="Mackey A.J."/>
            <person name="Manning G."/>
            <person name="Martin F."/>
            <person name="Muraguchi H."/>
            <person name="Natvig D.O."/>
            <person name="Palmerini H."/>
            <person name="Ramesh M.A."/>
            <person name="Rehmeyer C.J."/>
            <person name="Roe B.A."/>
            <person name="Shenoy N."/>
            <person name="Stanke M."/>
            <person name="Ter-Hovhannisyan V."/>
            <person name="Tunlid A."/>
            <person name="Velagapudi R."/>
            <person name="Vision T.J."/>
            <person name="Zeng Q."/>
            <person name="Zolan M.E."/>
            <person name="Pukkila P.J."/>
        </authorList>
    </citation>
    <scope>NUCLEOTIDE SEQUENCE [LARGE SCALE GENOMIC DNA]</scope>
    <source>
        <strain evidence="3">Okayama-7 / 130 / ATCC MYA-4618 / FGSC 9003</strain>
    </source>
</reference>
<organism evidence="2 3">
    <name type="scientific">Coprinopsis cinerea (strain Okayama-7 / 130 / ATCC MYA-4618 / FGSC 9003)</name>
    <name type="common">Inky cap fungus</name>
    <name type="synonym">Hormographiella aspergillata</name>
    <dbReference type="NCBI Taxonomy" id="240176"/>
    <lineage>
        <taxon>Eukaryota</taxon>
        <taxon>Fungi</taxon>
        <taxon>Dikarya</taxon>
        <taxon>Basidiomycota</taxon>
        <taxon>Agaricomycotina</taxon>
        <taxon>Agaricomycetes</taxon>
        <taxon>Agaricomycetidae</taxon>
        <taxon>Agaricales</taxon>
        <taxon>Agaricineae</taxon>
        <taxon>Psathyrellaceae</taxon>
        <taxon>Coprinopsis</taxon>
    </lineage>
</organism>
<dbReference type="OrthoDB" id="3234297at2759"/>
<evidence type="ECO:0000313" key="2">
    <source>
        <dbReference type="EMBL" id="EAU80805.2"/>
    </source>
</evidence>
<dbReference type="EMBL" id="AACS02000002">
    <property type="protein sequence ID" value="EAU80805.2"/>
    <property type="molecule type" value="Genomic_DNA"/>
</dbReference>
<comment type="caution">
    <text evidence="2">The sequence shown here is derived from an EMBL/GenBank/DDBJ whole genome shotgun (WGS) entry which is preliminary data.</text>
</comment>
<protein>
    <submittedName>
        <fullName evidence="2">Uncharacterized protein</fullName>
    </submittedName>
</protein>
<accession>A8PFI6</accession>
<proteinExistence type="predicted"/>
<evidence type="ECO:0000256" key="1">
    <source>
        <dbReference type="SAM" id="Phobius"/>
    </source>
</evidence>
<keyword evidence="1" id="KW-1133">Transmembrane helix</keyword>
<gene>
    <name evidence="2" type="ORF">CC1G_04915</name>
</gene>
<dbReference type="Proteomes" id="UP000001861">
    <property type="component" value="Unassembled WGS sequence"/>
</dbReference>
<dbReference type="KEGG" id="cci:CC1G_04915"/>
<evidence type="ECO:0000313" key="3">
    <source>
        <dbReference type="Proteomes" id="UP000001861"/>
    </source>
</evidence>
<dbReference type="GeneID" id="6017735"/>
<dbReference type="InParanoid" id="A8PFI6"/>
<name>A8PFI6_COPC7</name>
<dbReference type="RefSeq" id="XP_001841071.2">
    <property type="nucleotide sequence ID" value="XM_001841019.2"/>
</dbReference>
<dbReference type="HOGENOM" id="CLU_1229867_0_0_1"/>
<keyword evidence="1" id="KW-0472">Membrane</keyword>
<sequence>MDSSHSPSKCFDARTVPLEYGNGPLNPDVGGAATAIANIVINLLLPASPMCAYVVGCSILHALGVNTSLYAKLTSTETRRIIFLLGLALPWLWLTNNVVLSFSTTAFKNSEHCAEMTIPRFLEFMIVSTFTGVLDVLGRRDLYDDLKRRGGLGLISLVVLWVYGWYLARHREEIIRLAKSAEETPFRTKITRVLPYGDRLISIYGRVRLIWRLPWACCTIHGFLS</sequence>
<keyword evidence="3" id="KW-1185">Reference proteome</keyword>
<keyword evidence="1" id="KW-0812">Transmembrane</keyword>